<dbReference type="GO" id="GO:0000155">
    <property type="term" value="F:phosphorelay sensor kinase activity"/>
    <property type="evidence" value="ECO:0007669"/>
    <property type="project" value="InterPro"/>
</dbReference>
<dbReference type="InterPro" id="IPR036890">
    <property type="entry name" value="HATPase_C_sf"/>
</dbReference>
<dbReference type="Gene3D" id="3.30.565.10">
    <property type="entry name" value="Histidine kinase-like ATPase, C-terminal domain"/>
    <property type="match status" value="1"/>
</dbReference>
<keyword evidence="7" id="KW-0067">ATP-binding</keyword>
<keyword evidence="6 11" id="KW-0418">Kinase</keyword>
<comment type="catalytic activity">
    <reaction evidence="1">
        <text>ATP + protein L-histidine = ADP + protein N-phospho-L-histidine.</text>
        <dbReference type="EC" id="2.7.13.3"/>
    </reaction>
</comment>
<keyword evidence="4" id="KW-0808">Transferase</keyword>
<evidence type="ECO:0000256" key="9">
    <source>
        <dbReference type="SAM" id="Phobius"/>
    </source>
</evidence>
<evidence type="ECO:0000313" key="11">
    <source>
        <dbReference type="EMBL" id="PSR24286.1"/>
    </source>
</evidence>
<sequence length="303" mass="33939">MDYDDRRRYRRLKLLTTIGPTLFVAVAETVRFYYLRRILPPASVSLVAVAVTLVGAAGFSSYVFDVIEKMENERREYQDAMLALQERERLAREMHDGLAQTLAVINLKVYQAKTLLDGMRLDELRKELDDIRCAVNKSYSEVRQSLYDLRAGKRLEEGFWTAVRTLANDFQEGTKVAVEVEALPNDGVPWNDMASVQILRIIQESLANVRKHAEAKHVKITAAIHDDIVELKVIDDGKGFVMGTTPPNHHFGLGIMQERAQTFGGRVSIHSQPGQGTVVTITYQIDGDKGGEVVGKGKDYVSG</sequence>
<dbReference type="PANTHER" id="PTHR24421:SF10">
    <property type="entry name" value="NITRATE_NITRITE SENSOR PROTEIN NARQ"/>
    <property type="match status" value="1"/>
</dbReference>
<dbReference type="PROSITE" id="PS50109">
    <property type="entry name" value="HIS_KIN"/>
    <property type="match status" value="1"/>
</dbReference>
<evidence type="ECO:0000256" key="4">
    <source>
        <dbReference type="ARBA" id="ARBA00022679"/>
    </source>
</evidence>
<keyword evidence="5" id="KW-0547">Nucleotide-binding</keyword>
<evidence type="ECO:0000256" key="3">
    <source>
        <dbReference type="ARBA" id="ARBA00022553"/>
    </source>
</evidence>
<dbReference type="EC" id="2.7.13.3" evidence="2"/>
<dbReference type="EMBL" id="PXYX01000059">
    <property type="protein sequence ID" value="PSR24286.1"/>
    <property type="molecule type" value="Genomic_DNA"/>
</dbReference>
<gene>
    <name evidence="11" type="ORF">C7B47_15275</name>
</gene>
<dbReference type="InterPro" id="IPR003594">
    <property type="entry name" value="HATPase_dom"/>
</dbReference>
<dbReference type="Pfam" id="PF07730">
    <property type="entry name" value="HisKA_3"/>
    <property type="match status" value="1"/>
</dbReference>
<feature type="transmembrane region" description="Helical" evidence="9">
    <location>
        <begin position="12"/>
        <end position="34"/>
    </location>
</feature>
<keyword evidence="9" id="KW-0812">Transmembrane</keyword>
<dbReference type="GO" id="GO:0005524">
    <property type="term" value="F:ATP binding"/>
    <property type="evidence" value="ECO:0007669"/>
    <property type="project" value="UniProtKB-KW"/>
</dbReference>
<evidence type="ECO:0000256" key="2">
    <source>
        <dbReference type="ARBA" id="ARBA00012438"/>
    </source>
</evidence>
<dbReference type="InterPro" id="IPR005467">
    <property type="entry name" value="His_kinase_dom"/>
</dbReference>
<evidence type="ECO:0000256" key="8">
    <source>
        <dbReference type="ARBA" id="ARBA00023012"/>
    </source>
</evidence>
<dbReference type="Gene3D" id="1.20.5.1930">
    <property type="match status" value="1"/>
</dbReference>
<feature type="transmembrane region" description="Helical" evidence="9">
    <location>
        <begin position="46"/>
        <end position="67"/>
    </location>
</feature>
<feature type="domain" description="Histidine kinase" evidence="10">
    <location>
        <begin position="197"/>
        <end position="287"/>
    </location>
</feature>
<keyword evidence="3" id="KW-0597">Phosphoprotein</keyword>
<dbReference type="SUPFAM" id="SSF55874">
    <property type="entry name" value="ATPase domain of HSP90 chaperone/DNA topoisomerase II/histidine kinase"/>
    <property type="match status" value="1"/>
</dbReference>
<dbReference type="Pfam" id="PF02518">
    <property type="entry name" value="HATPase_c"/>
    <property type="match status" value="1"/>
</dbReference>
<dbReference type="AlphaFoldDB" id="A0A2T2WPX6"/>
<dbReference type="GO" id="GO:0016020">
    <property type="term" value="C:membrane"/>
    <property type="evidence" value="ECO:0007669"/>
    <property type="project" value="InterPro"/>
</dbReference>
<dbReference type="SMART" id="SM00387">
    <property type="entry name" value="HATPase_c"/>
    <property type="match status" value="1"/>
</dbReference>
<keyword evidence="9" id="KW-1133">Transmembrane helix</keyword>
<evidence type="ECO:0000256" key="5">
    <source>
        <dbReference type="ARBA" id="ARBA00022741"/>
    </source>
</evidence>
<proteinExistence type="predicted"/>
<reference evidence="11 12" key="1">
    <citation type="journal article" date="2014" name="BMC Genomics">
        <title>Comparison of environmental and isolate Sulfobacillus genomes reveals diverse carbon, sulfur, nitrogen, and hydrogen metabolisms.</title>
        <authorList>
            <person name="Justice N.B."/>
            <person name="Norman A."/>
            <person name="Brown C.T."/>
            <person name="Singh A."/>
            <person name="Thomas B.C."/>
            <person name="Banfield J.F."/>
        </authorList>
    </citation>
    <scope>NUCLEOTIDE SEQUENCE [LARGE SCALE GENOMIC DNA]</scope>
    <source>
        <strain evidence="11">AMDSBA5</strain>
    </source>
</reference>
<dbReference type="Proteomes" id="UP000242705">
    <property type="component" value="Unassembled WGS sequence"/>
</dbReference>
<dbReference type="InterPro" id="IPR050482">
    <property type="entry name" value="Sensor_HK_TwoCompSys"/>
</dbReference>
<dbReference type="GO" id="GO:0046983">
    <property type="term" value="F:protein dimerization activity"/>
    <property type="evidence" value="ECO:0007669"/>
    <property type="project" value="InterPro"/>
</dbReference>
<dbReference type="PANTHER" id="PTHR24421">
    <property type="entry name" value="NITRATE/NITRITE SENSOR PROTEIN NARX-RELATED"/>
    <property type="match status" value="1"/>
</dbReference>
<evidence type="ECO:0000256" key="6">
    <source>
        <dbReference type="ARBA" id="ARBA00022777"/>
    </source>
</evidence>
<keyword evidence="8" id="KW-0902">Two-component regulatory system</keyword>
<comment type="caution">
    <text evidence="11">The sequence shown here is derived from an EMBL/GenBank/DDBJ whole genome shotgun (WGS) entry which is preliminary data.</text>
</comment>
<evidence type="ECO:0000259" key="10">
    <source>
        <dbReference type="PROSITE" id="PS50109"/>
    </source>
</evidence>
<evidence type="ECO:0000313" key="12">
    <source>
        <dbReference type="Proteomes" id="UP000242705"/>
    </source>
</evidence>
<protein>
    <recommendedName>
        <fullName evidence="2">histidine kinase</fullName>
        <ecNumber evidence="2">2.7.13.3</ecNumber>
    </recommendedName>
</protein>
<dbReference type="CDD" id="cd16917">
    <property type="entry name" value="HATPase_UhpB-NarQ-NarX-like"/>
    <property type="match status" value="1"/>
</dbReference>
<evidence type="ECO:0000256" key="7">
    <source>
        <dbReference type="ARBA" id="ARBA00022840"/>
    </source>
</evidence>
<dbReference type="InterPro" id="IPR011712">
    <property type="entry name" value="Sig_transdc_His_kin_sub3_dim/P"/>
</dbReference>
<organism evidence="11 12">
    <name type="scientific">Sulfobacillus thermosulfidooxidans</name>
    <dbReference type="NCBI Taxonomy" id="28034"/>
    <lineage>
        <taxon>Bacteria</taxon>
        <taxon>Bacillati</taxon>
        <taxon>Bacillota</taxon>
        <taxon>Clostridia</taxon>
        <taxon>Eubacteriales</taxon>
        <taxon>Clostridiales Family XVII. Incertae Sedis</taxon>
        <taxon>Sulfobacillus</taxon>
    </lineage>
</organism>
<evidence type="ECO:0000256" key="1">
    <source>
        <dbReference type="ARBA" id="ARBA00000085"/>
    </source>
</evidence>
<name>A0A2T2WPX6_SULTH</name>
<keyword evidence="9" id="KW-0472">Membrane</keyword>
<accession>A0A2T2WPX6</accession>